<dbReference type="Pfam" id="PF00534">
    <property type="entry name" value="Glycos_transf_1"/>
    <property type="match status" value="1"/>
</dbReference>
<sequence length="403" mass="45800">MLNDLSKKRLALLIDDYVPFSTKVAAKMMHELACEFSRNGHTVTVITPGVLQDQNVKVDIIDGIEVIRFRSGPIKNCSFVKRAINETLLPFKAKKHLTSIIKDKKFDLIVNYSPSIFWGAFARHLKEKNRCPVYLILRDFFPQWVIDNGMIKEQSLAAKYFRFFEKINYQAADVIGIQSAANVKYFKECFGETYKTRLLYNWADPEVTAEEYGFRKKYNLQEKIIFFYGGNIGKAQDMDNLVRLAEKMKNRSEAHFVFLGQGDEVELIQKKINKNNLNNVLLLPPVSQEAFRAILKEIDIGLFSLSRSHLSHNFPGKILGYMVNGIPILGSVNPGNDLKSVVENAEAGFVTINGEDERFYENALKLLNDSALREKAGNNALCLLHERFTVTAAAKEILSILIS</sequence>
<dbReference type="GO" id="GO:0016758">
    <property type="term" value="F:hexosyltransferase activity"/>
    <property type="evidence" value="ECO:0007669"/>
    <property type="project" value="TreeGrafter"/>
</dbReference>
<dbReference type="Gene3D" id="3.40.50.2000">
    <property type="entry name" value="Glycogen Phosphorylase B"/>
    <property type="match status" value="2"/>
</dbReference>
<dbReference type="InterPro" id="IPR050194">
    <property type="entry name" value="Glycosyltransferase_grp1"/>
</dbReference>
<keyword evidence="3" id="KW-0808">Transferase</keyword>
<dbReference type="InterPro" id="IPR001296">
    <property type="entry name" value="Glyco_trans_1"/>
</dbReference>
<evidence type="ECO:0000259" key="1">
    <source>
        <dbReference type="Pfam" id="PF00534"/>
    </source>
</evidence>
<dbReference type="KEGG" id="pgz:C2E15_13445"/>
<protein>
    <submittedName>
        <fullName evidence="3">Glycosyltransferase WbuB</fullName>
    </submittedName>
</protein>
<dbReference type="Proteomes" id="UP000238365">
    <property type="component" value="Chromosome"/>
</dbReference>
<dbReference type="PANTHER" id="PTHR45947:SF3">
    <property type="entry name" value="SULFOQUINOVOSYL TRANSFERASE SQD2"/>
    <property type="match status" value="1"/>
</dbReference>
<feature type="domain" description="Glycosyl transferase family 1" evidence="1">
    <location>
        <begin position="215"/>
        <end position="380"/>
    </location>
</feature>
<dbReference type="SUPFAM" id="SSF53756">
    <property type="entry name" value="UDP-Glycosyltransferase/glycogen phosphorylase"/>
    <property type="match status" value="1"/>
</dbReference>
<proteinExistence type="predicted"/>
<dbReference type="EMBL" id="CP026377">
    <property type="protein sequence ID" value="AUX93983.1"/>
    <property type="molecule type" value="Genomic_DNA"/>
</dbReference>
<gene>
    <name evidence="3" type="ORF">C2E15_13445</name>
</gene>
<keyword evidence="4" id="KW-1185">Reference proteome</keyword>
<evidence type="ECO:0000259" key="2">
    <source>
        <dbReference type="Pfam" id="PF13439"/>
    </source>
</evidence>
<dbReference type="InterPro" id="IPR028098">
    <property type="entry name" value="Glyco_trans_4-like_N"/>
</dbReference>
<evidence type="ECO:0000313" key="3">
    <source>
        <dbReference type="EMBL" id="AUX93983.1"/>
    </source>
</evidence>
<dbReference type="Pfam" id="PF13439">
    <property type="entry name" value="Glyco_transf_4"/>
    <property type="match status" value="1"/>
</dbReference>
<dbReference type="AlphaFoldDB" id="A0A2L0IHE1"/>
<name>A0A2L0IHE1_9GAMM</name>
<dbReference type="PANTHER" id="PTHR45947">
    <property type="entry name" value="SULFOQUINOVOSYL TRANSFERASE SQD2"/>
    <property type="match status" value="1"/>
</dbReference>
<dbReference type="CDD" id="cd03794">
    <property type="entry name" value="GT4_WbuB-like"/>
    <property type="match status" value="1"/>
</dbReference>
<feature type="domain" description="Glycosyltransferase subfamily 4-like N-terminal" evidence="2">
    <location>
        <begin position="26"/>
        <end position="206"/>
    </location>
</feature>
<dbReference type="RefSeq" id="WP_104957819.1">
    <property type="nucleotide sequence ID" value="NZ_CP026377.1"/>
</dbReference>
<accession>A0A2L0IHE1</accession>
<organism evidence="3 4">
    <name type="scientific">Mixta gaviniae</name>
    <dbReference type="NCBI Taxonomy" id="665914"/>
    <lineage>
        <taxon>Bacteria</taxon>
        <taxon>Pseudomonadati</taxon>
        <taxon>Pseudomonadota</taxon>
        <taxon>Gammaproteobacteria</taxon>
        <taxon>Enterobacterales</taxon>
        <taxon>Erwiniaceae</taxon>
        <taxon>Mixta</taxon>
    </lineage>
</organism>
<reference evidence="3 4" key="1">
    <citation type="submission" date="2018-01" db="EMBL/GenBank/DDBJ databases">
        <title>Complete and assembled Genome of Pantoea gaviniae DSM22758T.</title>
        <authorList>
            <person name="Stevens M.J.A."/>
            <person name="Zurfluh K."/>
            <person name="Stephan R."/>
        </authorList>
    </citation>
    <scope>NUCLEOTIDE SEQUENCE [LARGE SCALE GENOMIC DNA]</scope>
    <source>
        <strain evidence="3 4">DSM 22758</strain>
    </source>
</reference>
<evidence type="ECO:0000313" key="4">
    <source>
        <dbReference type="Proteomes" id="UP000238365"/>
    </source>
</evidence>